<dbReference type="RefSeq" id="WP_160984804.1">
    <property type="nucleotide sequence ID" value="NZ_WVTD01000002.1"/>
</dbReference>
<keyword evidence="2" id="KW-1185">Reference proteome</keyword>
<protein>
    <submittedName>
        <fullName evidence="1">Uncharacterized protein</fullName>
    </submittedName>
</protein>
<sequence length="226" mass="24574">MKLFPVCLFAPNGNEPYLDRRIISGGTALSGGETLIGTDGGGRVVVEFNDFDLDEPEVARAWDAIDAYMDGGLRPMIVPLCDAVHQPAYQFDGVPHSDGTPFSDESLYSTPGTDVSLAADAPLRATVIQINMAAINGDPLGWFAIDHENWRWRCYKVAEILAQTATTATISIRPPLREATLAGVPIDFATPRCTMRIDGDMRAPRSMGYAEGQPLRFVEDMTGSYT</sequence>
<comment type="caution">
    <text evidence="1">The sequence shown here is derived from an EMBL/GenBank/DDBJ whole genome shotgun (WGS) entry which is preliminary data.</text>
</comment>
<evidence type="ECO:0000313" key="1">
    <source>
        <dbReference type="EMBL" id="MYL97078.1"/>
    </source>
</evidence>
<organism evidence="1 2">
    <name type="scientific">Novosphingobium silvae</name>
    <dbReference type="NCBI Taxonomy" id="2692619"/>
    <lineage>
        <taxon>Bacteria</taxon>
        <taxon>Pseudomonadati</taxon>
        <taxon>Pseudomonadota</taxon>
        <taxon>Alphaproteobacteria</taxon>
        <taxon>Sphingomonadales</taxon>
        <taxon>Sphingomonadaceae</taxon>
        <taxon>Novosphingobium</taxon>
    </lineage>
</organism>
<dbReference type="Proteomes" id="UP000465810">
    <property type="component" value="Unassembled WGS sequence"/>
</dbReference>
<proteinExistence type="predicted"/>
<evidence type="ECO:0000313" key="2">
    <source>
        <dbReference type="Proteomes" id="UP000465810"/>
    </source>
</evidence>
<name>A0A7X4GEC4_9SPHN</name>
<accession>A0A7X4GEC4</accession>
<dbReference type="EMBL" id="WVTD01000002">
    <property type="protein sequence ID" value="MYL97078.1"/>
    <property type="molecule type" value="Genomic_DNA"/>
</dbReference>
<gene>
    <name evidence="1" type="ORF">GR702_04730</name>
</gene>
<reference evidence="1 2" key="1">
    <citation type="submission" date="2019-12" db="EMBL/GenBank/DDBJ databases">
        <authorList>
            <person name="Feng G."/>
            <person name="Zhu H."/>
        </authorList>
    </citation>
    <scope>NUCLEOTIDE SEQUENCE [LARGE SCALE GENOMIC DNA]</scope>
    <source>
        <strain evidence="1 2">FGD1</strain>
    </source>
</reference>
<dbReference type="AlphaFoldDB" id="A0A7X4GEC4"/>